<dbReference type="InterPro" id="IPR023631">
    <property type="entry name" value="Amidase_dom"/>
</dbReference>
<dbReference type="InterPro" id="IPR000120">
    <property type="entry name" value="Amidase"/>
</dbReference>
<keyword evidence="3" id="KW-1185">Reference proteome</keyword>
<evidence type="ECO:0000259" key="1">
    <source>
        <dbReference type="Pfam" id="PF01425"/>
    </source>
</evidence>
<name>A0ABX2K3I8_9PROT</name>
<feature type="domain" description="Amidase" evidence="1">
    <location>
        <begin position="30"/>
        <end position="448"/>
    </location>
</feature>
<proteinExistence type="predicted"/>
<dbReference type="PANTHER" id="PTHR11895:SF76">
    <property type="entry name" value="INDOLEACETAMIDE HYDROLASE"/>
    <property type="match status" value="1"/>
</dbReference>
<comment type="caution">
    <text evidence="2">The sequence shown here is derived from an EMBL/GenBank/DDBJ whole genome shotgun (WGS) entry which is preliminary data.</text>
</comment>
<reference evidence="2 3" key="1">
    <citation type="submission" date="2019-10" db="EMBL/GenBank/DDBJ databases">
        <title>Genome sequence of Azospirillum melinis.</title>
        <authorList>
            <person name="Ambrosini A."/>
            <person name="Sant'Anna F.H."/>
            <person name="Cassan F.D."/>
            <person name="Souza E.M."/>
            <person name="Passaglia L.M.P."/>
        </authorList>
    </citation>
    <scope>NUCLEOTIDE SEQUENCE [LARGE SCALE GENOMIC DNA]</scope>
    <source>
        <strain evidence="2 3">TMCY0552</strain>
    </source>
</reference>
<accession>A0ABX2K3I8</accession>
<sequence>MSVQNDVLWRDSAMSLAARLASGELSARAVTEADLVRITAADPALCAFLTVAADKAMARAGALDAAFAKTGRPVGPLHGVPVAIKDLTDTAGIRTTYGSELYADHVPAANDVVVERIEAAGGIVIGKTNTPEFGFGAICGNRLAGPTRNPFDPRLTSGGSSGGAAVAVAAGMAPLAHGTDFGGSVRVPASFCGVASIRPTPGLIPAPKRPLGWDTLATHGVIARNTADCAVLLAVMAGMDPDDPTSLPVPLRAGVGEGLGSRLCATADFGAATVSHAVRERFAAAVARLEAEVGPVPRRHPDCGDAMATFRTLRAAQISHAYGPLLDRHGDRLTDTVRWNIEAGSGITAQAYLEAQAARTALYRRFTALFRDIDVLVAPACGVLPWPNEDGEVTAIDGNPTETILDYLGVTAIVTLIGFPVLTLPAGDADGLPFGIQLIARPGEEHRLIGLGRRLERDAGFVHRWPSDPALPD</sequence>
<evidence type="ECO:0000313" key="2">
    <source>
        <dbReference type="EMBL" id="NUA97813.1"/>
    </source>
</evidence>
<protein>
    <submittedName>
        <fullName evidence="2">Amidase</fullName>
    </submittedName>
</protein>
<dbReference type="SUPFAM" id="SSF75304">
    <property type="entry name" value="Amidase signature (AS) enzymes"/>
    <property type="match status" value="1"/>
</dbReference>
<gene>
    <name evidence="2" type="ORF">GBZ48_00810</name>
</gene>
<dbReference type="PANTHER" id="PTHR11895">
    <property type="entry name" value="TRANSAMIDASE"/>
    <property type="match status" value="1"/>
</dbReference>
<dbReference type="Gene3D" id="3.90.1300.10">
    <property type="entry name" value="Amidase signature (AS) domain"/>
    <property type="match status" value="1"/>
</dbReference>
<dbReference type="InterPro" id="IPR036928">
    <property type="entry name" value="AS_sf"/>
</dbReference>
<organism evidence="2 3">
    <name type="scientific">Azospirillum melinis</name>
    <dbReference type="NCBI Taxonomy" id="328839"/>
    <lineage>
        <taxon>Bacteria</taxon>
        <taxon>Pseudomonadati</taxon>
        <taxon>Pseudomonadota</taxon>
        <taxon>Alphaproteobacteria</taxon>
        <taxon>Rhodospirillales</taxon>
        <taxon>Azospirillaceae</taxon>
        <taxon>Azospirillum</taxon>
    </lineage>
</organism>
<dbReference type="InterPro" id="IPR020556">
    <property type="entry name" value="Amidase_CS"/>
</dbReference>
<evidence type="ECO:0000313" key="3">
    <source>
        <dbReference type="Proteomes" id="UP000605086"/>
    </source>
</evidence>
<dbReference type="PROSITE" id="PS00571">
    <property type="entry name" value="AMIDASES"/>
    <property type="match status" value="1"/>
</dbReference>
<dbReference type="Proteomes" id="UP000605086">
    <property type="component" value="Unassembled WGS sequence"/>
</dbReference>
<dbReference type="Pfam" id="PF01425">
    <property type="entry name" value="Amidase"/>
    <property type="match status" value="1"/>
</dbReference>
<dbReference type="EMBL" id="WHOS01000001">
    <property type="protein sequence ID" value="NUA97813.1"/>
    <property type="molecule type" value="Genomic_DNA"/>
</dbReference>